<protein>
    <submittedName>
        <fullName evidence="2">Uncharacterized protein</fullName>
    </submittedName>
</protein>
<dbReference type="InterPro" id="IPR019141">
    <property type="entry name" value="DUF2045"/>
</dbReference>
<dbReference type="EMBL" id="JBICCN010000118">
    <property type="protein sequence ID" value="KAL3092394.1"/>
    <property type="molecule type" value="Genomic_DNA"/>
</dbReference>
<accession>A0ABD2JPI5</accession>
<organism evidence="2 3">
    <name type="scientific">Heterodera schachtii</name>
    <name type="common">Sugarbeet cyst nematode worm</name>
    <name type="synonym">Tylenchus schachtii</name>
    <dbReference type="NCBI Taxonomy" id="97005"/>
    <lineage>
        <taxon>Eukaryota</taxon>
        <taxon>Metazoa</taxon>
        <taxon>Ecdysozoa</taxon>
        <taxon>Nematoda</taxon>
        <taxon>Chromadorea</taxon>
        <taxon>Rhabditida</taxon>
        <taxon>Tylenchina</taxon>
        <taxon>Tylenchomorpha</taxon>
        <taxon>Tylenchoidea</taxon>
        <taxon>Heteroderidae</taxon>
        <taxon>Heteroderinae</taxon>
        <taxon>Heterodera</taxon>
    </lineage>
</organism>
<sequence length="510" mass="56168">MENEMAAASSSAANATNTNDQLKSNETKGNESQTKRNVMAPLTLTGGTPSGDGGKCACISRLLQQICALMKHRPNALDDDLPSVSVVGSFEQRWSTLFREFVLDPANCSWEKCVAHSDDMLWYVPIVRMANGGACAVGSEISHLQVFRRQSKNKPMPGDQNVNWQETVCLNLILQQLDYFVTVAVCTKNSPTNLQIHRKTCQRVYPSPSRRRMDAKGECEEVTYPKIFFPIDSFDEVFTDMVVSEGECVCVELVVRDRYRNAEAVIFLGSIRFDVLKKLYDSRQTSSSGAWNWAQRFIGSSMTPKRLEFVKMRGPRGRGFAEMAVTRVANCGFETPMSENGLEMNVGGRFDFNLSRRVSDVGAASFGGGRLFSRLLNGGARHSRGAATPGGPPPSVTPTAFYGGQRTATRWFSGESTDGSETAEGASATDVHNLAGGLRTPGNWSMRGIGKALQLLRDRREDGAEEEGGEQLNALLTYITLPWTSILEDLLAPNSRKPILTFELQLIQNR</sequence>
<reference evidence="2 3" key="1">
    <citation type="submission" date="2024-10" db="EMBL/GenBank/DDBJ databases">
        <authorList>
            <person name="Kim D."/>
        </authorList>
    </citation>
    <scope>NUCLEOTIDE SEQUENCE [LARGE SCALE GENOMIC DNA]</scope>
    <source>
        <strain evidence="2">Taebaek</strain>
    </source>
</reference>
<dbReference type="AlphaFoldDB" id="A0ABD2JPI5"/>
<feature type="region of interest" description="Disordered" evidence="1">
    <location>
        <begin position="1"/>
        <end position="46"/>
    </location>
</feature>
<dbReference type="PANTHER" id="PTHR21477">
    <property type="entry name" value="ZGC:172139"/>
    <property type="match status" value="1"/>
</dbReference>
<dbReference type="PANTHER" id="PTHR21477:SF13">
    <property type="entry name" value="KIAA0930"/>
    <property type="match status" value="1"/>
</dbReference>
<evidence type="ECO:0000313" key="3">
    <source>
        <dbReference type="Proteomes" id="UP001620645"/>
    </source>
</evidence>
<evidence type="ECO:0000256" key="1">
    <source>
        <dbReference type="SAM" id="MobiDB-lite"/>
    </source>
</evidence>
<dbReference type="Pfam" id="PF09741">
    <property type="entry name" value="DUF2045"/>
    <property type="match status" value="1"/>
</dbReference>
<dbReference type="Proteomes" id="UP001620645">
    <property type="component" value="Unassembled WGS sequence"/>
</dbReference>
<comment type="caution">
    <text evidence="2">The sequence shown here is derived from an EMBL/GenBank/DDBJ whole genome shotgun (WGS) entry which is preliminary data.</text>
</comment>
<evidence type="ECO:0000313" key="2">
    <source>
        <dbReference type="EMBL" id="KAL3092394.1"/>
    </source>
</evidence>
<keyword evidence="3" id="KW-1185">Reference proteome</keyword>
<proteinExistence type="predicted"/>
<name>A0ABD2JPI5_HETSC</name>
<feature type="compositionally biased region" description="Low complexity" evidence="1">
    <location>
        <begin position="1"/>
        <end position="19"/>
    </location>
</feature>
<gene>
    <name evidence="2" type="ORF">niasHS_007603</name>
</gene>